<protein>
    <submittedName>
        <fullName evidence="5">ARAD1C24200p</fullName>
    </submittedName>
</protein>
<proteinExistence type="inferred from homology"/>
<keyword evidence="2" id="KW-0547">Nucleotide-binding</keyword>
<evidence type="ECO:0000256" key="4">
    <source>
        <dbReference type="SAM" id="MobiDB-lite"/>
    </source>
</evidence>
<dbReference type="PANTHER" id="PTHR45639:SF32">
    <property type="entry name" value="HEAT SHOCK PROTEIN PDR13"/>
    <property type="match status" value="1"/>
</dbReference>
<feature type="compositionally biased region" description="Basic and acidic residues" evidence="4">
    <location>
        <begin position="467"/>
        <end position="476"/>
    </location>
</feature>
<dbReference type="GO" id="GO:0005524">
    <property type="term" value="F:ATP binding"/>
    <property type="evidence" value="ECO:0007669"/>
    <property type="project" value="UniProtKB-KW"/>
</dbReference>
<dbReference type="Gene3D" id="3.90.640.10">
    <property type="entry name" value="Actin, Chain A, domain 4"/>
    <property type="match status" value="1"/>
</dbReference>
<feature type="region of interest" description="Disordered" evidence="4">
    <location>
        <begin position="466"/>
        <end position="501"/>
    </location>
</feature>
<dbReference type="GO" id="GO:0005829">
    <property type="term" value="C:cytosol"/>
    <property type="evidence" value="ECO:0007669"/>
    <property type="project" value="TreeGrafter"/>
</dbReference>
<organism evidence="5">
    <name type="scientific">Blastobotrys adeninivorans</name>
    <name type="common">Yeast</name>
    <name type="synonym">Arxula adeninivorans</name>
    <dbReference type="NCBI Taxonomy" id="409370"/>
    <lineage>
        <taxon>Eukaryota</taxon>
        <taxon>Fungi</taxon>
        <taxon>Dikarya</taxon>
        <taxon>Ascomycota</taxon>
        <taxon>Saccharomycotina</taxon>
        <taxon>Dipodascomycetes</taxon>
        <taxon>Dipodascales</taxon>
        <taxon>Trichomonascaceae</taxon>
        <taxon>Blastobotrys</taxon>
    </lineage>
</organism>
<dbReference type="SUPFAM" id="SSF53067">
    <property type="entry name" value="Actin-like ATPase domain"/>
    <property type="match status" value="2"/>
</dbReference>
<dbReference type="InterPro" id="IPR043129">
    <property type="entry name" value="ATPase_NBD"/>
</dbReference>
<accession>A0A060T6Y1</accession>
<dbReference type="PANTHER" id="PTHR45639">
    <property type="entry name" value="HSC70CB, ISOFORM G-RELATED"/>
    <property type="match status" value="1"/>
</dbReference>
<dbReference type="InterPro" id="IPR013126">
    <property type="entry name" value="Hsp_70_fam"/>
</dbReference>
<dbReference type="Gene3D" id="3.30.420.40">
    <property type="match status" value="2"/>
</dbReference>
<dbReference type="PRINTS" id="PR00301">
    <property type="entry name" value="HEATSHOCK70"/>
</dbReference>
<dbReference type="AlphaFoldDB" id="A0A060T6Y1"/>
<name>A0A060T6Y1_BLAAD</name>
<dbReference type="Gene3D" id="2.60.34.10">
    <property type="entry name" value="Substrate Binding Domain Of DNAk, Chain A, domain 1"/>
    <property type="match status" value="1"/>
</dbReference>
<reference evidence="5" key="2">
    <citation type="submission" date="2014-06" db="EMBL/GenBank/DDBJ databases">
        <title>The complete genome of Blastobotrys (Arxula) adeninivorans LS3 - a yeast of biotechnological interest.</title>
        <authorList>
            <person name="Kunze G."/>
            <person name="Gaillardin C."/>
            <person name="Czernicka M."/>
            <person name="Durrens P."/>
            <person name="Martin T."/>
            <person name="Boer E."/>
            <person name="Gabaldon T."/>
            <person name="Cruz J."/>
            <person name="Talla E."/>
            <person name="Marck C."/>
            <person name="Goffeau A."/>
            <person name="Barbe V."/>
            <person name="Baret P."/>
            <person name="Baronian K."/>
            <person name="Beier S."/>
            <person name="Bleykasten C."/>
            <person name="Bode R."/>
            <person name="Casaregola S."/>
            <person name="Despons L."/>
            <person name="Fairhead C."/>
            <person name="Giersberg M."/>
            <person name="Gierski P."/>
            <person name="Hahnel U."/>
            <person name="Hartmann A."/>
            <person name="Jankowska D."/>
            <person name="Jubin C."/>
            <person name="Jung P."/>
            <person name="Lafontaine I."/>
            <person name="Leh-Louis V."/>
            <person name="Lemaire M."/>
            <person name="Marcet-Houben M."/>
            <person name="Mascher M."/>
            <person name="Morel G."/>
            <person name="Richard G.-F."/>
            <person name="Riechen J."/>
            <person name="Sacerdot C."/>
            <person name="Sarkar A."/>
            <person name="Savel G."/>
            <person name="Schacherer J."/>
            <person name="Sherman D."/>
            <person name="Straub M.-L."/>
            <person name="Stein N."/>
            <person name="Thierry A."/>
            <person name="Trautwein-Schult A."/>
            <person name="Westhof E."/>
            <person name="Worch S."/>
            <person name="Dujon B."/>
            <person name="Souciet J.-L."/>
            <person name="Wincker P."/>
            <person name="Scholz U."/>
            <person name="Neuveglise N."/>
        </authorList>
    </citation>
    <scope>NUCLEOTIDE SEQUENCE</scope>
    <source>
        <strain evidence="5">LS3</strain>
    </source>
</reference>
<evidence type="ECO:0000256" key="1">
    <source>
        <dbReference type="ARBA" id="ARBA00007381"/>
    </source>
</evidence>
<feature type="compositionally biased region" description="Acidic residues" evidence="4">
    <location>
        <begin position="477"/>
        <end position="494"/>
    </location>
</feature>
<gene>
    <name evidence="5" type="ORF">GNLVRS02_ARAD1C24200g</name>
</gene>
<sequence>MSTVIGLAFGNTSSSIGFVNKEGKVDIIANQDGDRAIPSAISYIHGDEYHGLQAKNQLIRNPRNTVAYFRDFIGQSFSDIDPTYTHASAHPIEKDGRTTFELKTQGDDAEAESVTIEHIAARHLTRLRESAVDFLGKPVDGAVIAVPTDFGDDRRNALTKVAQDAGIKVLQLVNEPTAALLAHVSAQQQASGNPVEDKIYVVADFGGTRSDGAVIASRGGIFTILATQHDFELGGYKLDEALSQFVAKNFEKEHGVDPMKETRAIAKLMAESEVARKTLSNTTSSNFAIESLASGIDYHTTINRLRFELAARPVFNRFVSFVENLVKKAELDVLDVDEVLLVGGVSFTPKIASSLSAVFDEKTVITAPTTDTKALNPNELIARGAAIQASLIANYDDEEIAESLQAIVTVAPHLQAPIGIKVNEDSFVTVIDIDTALPIRKTHVFDTDSDNVLVGVYEGQSEIVTKTLEKPAKEEKDQDDDESDWSDDDDEPEEVREKVVKPGKLLAEAGLKGITKGSKVEVVLSVTKELKIQVAAREVKNGGVAVRGVTAAASV</sequence>
<evidence type="ECO:0000313" key="5">
    <source>
        <dbReference type="EMBL" id="CDP34951.1"/>
    </source>
</evidence>
<keyword evidence="3" id="KW-0067">ATP-binding</keyword>
<dbReference type="EMBL" id="HG937693">
    <property type="protein sequence ID" value="CDP34951.1"/>
    <property type="molecule type" value="Genomic_DNA"/>
</dbReference>
<dbReference type="PhylomeDB" id="A0A060T6Y1"/>
<evidence type="ECO:0000256" key="3">
    <source>
        <dbReference type="ARBA" id="ARBA00022840"/>
    </source>
</evidence>
<comment type="similarity">
    <text evidence="1">Belongs to the heat shock protein 70 family.</text>
</comment>
<evidence type="ECO:0000256" key="2">
    <source>
        <dbReference type="ARBA" id="ARBA00022741"/>
    </source>
</evidence>
<dbReference type="GO" id="GO:0140662">
    <property type="term" value="F:ATP-dependent protein folding chaperone"/>
    <property type="evidence" value="ECO:0007669"/>
    <property type="project" value="InterPro"/>
</dbReference>
<dbReference type="InterPro" id="IPR029047">
    <property type="entry name" value="HSP70_peptide-bd_sf"/>
</dbReference>
<dbReference type="FunFam" id="3.90.640.10:FF:000010">
    <property type="entry name" value="heat shock 70 kDa protein 14"/>
    <property type="match status" value="1"/>
</dbReference>
<dbReference type="GO" id="GO:0005634">
    <property type="term" value="C:nucleus"/>
    <property type="evidence" value="ECO:0007669"/>
    <property type="project" value="TreeGrafter"/>
</dbReference>
<dbReference type="Gene3D" id="3.30.30.30">
    <property type="match status" value="1"/>
</dbReference>
<dbReference type="Pfam" id="PF00012">
    <property type="entry name" value="HSP70"/>
    <property type="match status" value="1"/>
</dbReference>
<reference evidence="5" key="1">
    <citation type="submission" date="2014-02" db="EMBL/GenBank/DDBJ databases">
        <authorList>
            <person name="Genoscope - CEA"/>
        </authorList>
    </citation>
    <scope>NUCLEOTIDE SEQUENCE</scope>
    <source>
        <strain evidence="5">LS3</strain>
    </source>
</reference>
<dbReference type="SUPFAM" id="SSF100920">
    <property type="entry name" value="Heat shock protein 70kD (HSP70), peptide-binding domain"/>
    <property type="match status" value="1"/>
</dbReference>